<dbReference type="FunFam" id="3.30.830.10:FF:000012">
    <property type="entry name" value="Protease 3"/>
    <property type="match status" value="1"/>
</dbReference>
<evidence type="ECO:0000256" key="12">
    <source>
        <dbReference type="ARBA" id="ARBA00031184"/>
    </source>
</evidence>
<feature type="domain" description="Coenzyme PQQ synthesis protein F-like C-terminal lobe" evidence="20">
    <location>
        <begin position="770"/>
        <end position="867"/>
    </location>
</feature>
<dbReference type="Proteomes" id="UP000435877">
    <property type="component" value="Unassembled WGS sequence"/>
</dbReference>
<dbReference type="InterPro" id="IPR050626">
    <property type="entry name" value="Peptidase_M16"/>
</dbReference>
<dbReference type="PANTHER" id="PTHR43690:SF18">
    <property type="entry name" value="INSULIN-DEGRADING ENZYME-RELATED"/>
    <property type="match status" value="1"/>
</dbReference>
<dbReference type="GO" id="GO:0005737">
    <property type="term" value="C:cytoplasm"/>
    <property type="evidence" value="ECO:0007669"/>
    <property type="project" value="UniProtKB-ARBA"/>
</dbReference>
<dbReference type="OrthoDB" id="9811314at2"/>
<keyword evidence="6 21" id="KW-0645">Protease</keyword>
<dbReference type="FunFam" id="3.30.830.10:FF:000005">
    <property type="entry name" value="nardilysin isoform X1"/>
    <property type="match status" value="1"/>
</dbReference>
<name>A0A5S9MUC1_9GAMM</name>
<dbReference type="EC" id="3.4.24.55" evidence="4"/>
<keyword evidence="8 21" id="KW-0378">Hydrolase</keyword>
<dbReference type="EMBL" id="CACSIM010000001">
    <property type="protein sequence ID" value="CAA0080980.1"/>
    <property type="molecule type" value="Genomic_DNA"/>
</dbReference>
<evidence type="ECO:0000256" key="1">
    <source>
        <dbReference type="ARBA" id="ARBA00001947"/>
    </source>
</evidence>
<feature type="chain" id="PRO_5036150353" description="Protease 3" evidence="16">
    <location>
        <begin position="19"/>
        <end position="945"/>
    </location>
</feature>
<dbReference type="Pfam" id="PF16187">
    <property type="entry name" value="Peptidase_M16_M"/>
    <property type="match status" value="1"/>
</dbReference>
<dbReference type="GO" id="GO:0006508">
    <property type="term" value="P:proteolysis"/>
    <property type="evidence" value="ECO:0007669"/>
    <property type="project" value="UniProtKB-KW"/>
</dbReference>
<evidence type="ECO:0000256" key="16">
    <source>
        <dbReference type="SAM" id="SignalP"/>
    </source>
</evidence>
<keyword evidence="16" id="KW-0732">Signal</keyword>
<evidence type="ECO:0000313" key="22">
    <source>
        <dbReference type="EMBL" id="CAA0085204.1"/>
    </source>
</evidence>
<evidence type="ECO:0000256" key="4">
    <source>
        <dbReference type="ARBA" id="ARBA00012449"/>
    </source>
</evidence>
<evidence type="ECO:0000256" key="8">
    <source>
        <dbReference type="ARBA" id="ARBA00022801"/>
    </source>
</evidence>
<dbReference type="GO" id="GO:0046872">
    <property type="term" value="F:metal ion binding"/>
    <property type="evidence" value="ECO:0007669"/>
    <property type="project" value="UniProtKB-KW"/>
</dbReference>
<evidence type="ECO:0000256" key="2">
    <source>
        <dbReference type="ARBA" id="ARBA00002184"/>
    </source>
</evidence>
<comment type="function">
    <text evidence="2">Endopeptidase that degrades small peptides of less than 7 kDa, such as glucagon and insulin.</text>
</comment>
<evidence type="ECO:0000313" key="21">
    <source>
        <dbReference type="EMBL" id="CAA0080980.1"/>
    </source>
</evidence>
<dbReference type="PROSITE" id="PS00143">
    <property type="entry name" value="INSULINASE"/>
    <property type="match status" value="1"/>
</dbReference>
<evidence type="ECO:0000256" key="15">
    <source>
        <dbReference type="SAM" id="MobiDB-lite"/>
    </source>
</evidence>
<dbReference type="SUPFAM" id="SSF63411">
    <property type="entry name" value="LuxS/MPP-like metallohydrolase"/>
    <property type="match status" value="4"/>
</dbReference>
<feature type="domain" description="Peptidase M16 middle/third" evidence="19">
    <location>
        <begin position="396"/>
        <end position="663"/>
    </location>
</feature>
<feature type="signal peptide" evidence="16">
    <location>
        <begin position="1"/>
        <end position="18"/>
    </location>
</feature>
<keyword evidence="10" id="KW-0482">Metalloprotease</keyword>
<evidence type="ECO:0000313" key="24">
    <source>
        <dbReference type="Proteomes" id="UP000439591"/>
    </source>
</evidence>
<dbReference type="InterPro" id="IPR011249">
    <property type="entry name" value="Metalloenz_LuxS/M16"/>
</dbReference>
<comment type="cofactor">
    <cofactor evidence="1">
        <name>Zn(2+)</name>
        <dbReference type="ChEBI" id="CHEBI:29105"/>
    </cofactor>
</comment>
<protein>
    <recommendedName>
        <fullName evidence="5">Protease 3</fullName>
        <ecNumber evidence="4">3.4.24.55</ecNumber>
    </recommendedName>
    <alternativeName>
        <fullName evidence="13">Pitrilysin</fullName>
    </alternativeName>
    <alternativeName>
        <fullName evidence="12">Protease III</fullName>
    </alternativeName>
    <alternativeName>
        <fullName evidence="11">Protease pi</fullName>
    </alternativeName>
</protein>
<evidence type="ECO:0000256" key="11">
    <source>
        <dbReference type="ARBA" id="ARBA00029597"/>
    </source>
</evidence>
<dbReference type="Pfam" id="PF05193">
    <property type="entry name" value="Peptidase_M16_C"/>
    <property type="match status" value="1"/>
</dbReference>
<dbReference type="PANTHER" id="PTHR43690">
    <property type="entry name" value="NARDILYSIN"/>
    <property type="match status" value="1"/>
</dbReference>
<keyword evidence="9" id="KW-0862">Zinc</keyword>
<feature type="domain" description="Peptidase M16 N-terminal" evidence="17">
    <location>
        <begin position="51"/>
        <end position="172"/>
    </location>
</feature>
<evidence type="ECO:0000256" key="9">
    <source>
        <dbReference type="ARBA" id="ARBA00022833"/>
    </source>
</evidence>
<evidence type="ECO:0000256" key="7">
    <source>
        <dbReference type="ARBA" id="ARBA00022723"/>
    </source>
</evidence>
<dbReference type="Gene3D" id="3.30.830.10">
    <property type="entry name" value="Metalloenzyme, LuxS/M16 peptidase-like"/>
    <property type="match status" value="4"/>
</dbReference>
<evidence type="ECO:0000256" key="5">
    <source>
        <dbReference type="ARBA" id="ARBA00017565"/>
    </source>
</evidence>
<evidence type="ECO:0000259" key="20">
    <source>
        <dbReference type="Pfam" id="PF22456"/>
    </source>
</evidence>
<evidence type="ECO:0000256" key="14">
    <source>
        <dbReference type="RuleBase" id="RU004447"/>
    </source>
</evidence>
<feature type="domain" description="Peptidase M16 C-terminal" evidence="18">
    <location>
        <begin position="212"/>
        <end position="387"/>
    </location>
</feature>
<dbReference type="InterPro" id="IPR007863">
    <property type="entry name" value="Peptidase_M16_C"/>
</dbReference>
<evidence type="ECO:0000313" key="23">
    <source>
        <dbReference type="Proteomes" id="UP000435877"/>
    </source>
</evidence>
<dbReference type="InterPro" id="IPR032632">
    <property type="entry name" value="Peptidase_M16_M"/>
</dbReference>
<accession>A0A5S9MUC1</accession>
<dbReference type="InterPro" id="IPR054734">
    <property type="entry name" value="PqqF-like_C_4"/>
</dbReference>
<keyword evidence="23" id="KW-1185">Reference proteome</keyword>
<dbReference type="RefSeq" id="WP_159267476.1">
    <property type="nucleotide sequence ID" value="NZ_CACSIK010000001.1"/>
</dbReference>
<evidence type="ECO:0000256" key="13">
    <source>
        <dbReference type="ARBA" id="ARBA00033450"/>
    </source>
</evidence>
<proteinExistence type="inferred from homology"/>
<dbReference type="EMBL" id="CACSIK010000001">
    <property type="protein sequence ID" value="CAA0085204.1"/>
    <property type="molecule type" value="Genomic_DNA"/>
</dbReference>
<dbReference type="AlphaFoldDB" id="A0A5S9MUC1"/>
<keyword evidence="7" id="KW-0479">Metal-binding</keyword>
<organism evidence="21 24">
    <name type="scientific">Zhongshania aliphaticivorans</name>
    <dbReference type="NCBI Taxonomy" id="1470434"/>
    <lineage>
        <taxon>Bacteria</taxon>
        <taxon>Pseudomonadati</taxon>
        <taxon>Pseudomonadota</taxon>
        <taxon>Gammaproteobacteria</taxon>
        <taxon>Cellvibrionales</taxon>
        <taxon>Spongiibacteraceae</taxon>
        <taxon>Zhongshania</taxon>
    </lineage>
</organism>
<evidence type="ECO:0000259" key="18">
    <source>
        <dbReference type="Pfam" id="PF05193"/>
    </source>
</evidence>
<dbReference type="InterPro" id="IPR011765">
    <property type="entry name" value="Pept_M16_N"/>
</dbReference>
<gene>
    <name evidence="21" type="primary">ptrA</name>
    <name evidence="22" type="ORF">IHBHHGIJ_00811</name>
    <name evidence="21" type="ORF">KFEGEMFD_00340</name>
</gene>
<dbReference type="InterPro" id="IPR001431">
    <property type="entry name" value="Pept_M16_Zn_BS"/>
</dbReference>
<evidence type="ECO:0000259" key="19">
    <source>
        <dbReference type="Pfam" id="PF16187"/>
    </source>
</evidence>
<dbReference type="Proteomes" id="UP000439591">
    <property type="component" value="Unassembled WGS sequence"/>
</dbReference>
<dbReference type="GO" id="GO:0004222">
    <property type="term" value="F:metalloendopeptidase activity"/>
    <property type="evidence" value="ECO:0007669"/>
    <property type="project" value="UniProtKB-EC"/>
</dbReference>
<dbReference type="Pfam" id="PF22456">
    <property type="entry name" value="PqqF-like_C_4"/>
    <property type="match status" value="1"/>
</dbReference>
<evidence type="ECO:0000256" key="3">
    <source>
        <dbReference type="ARBA" id="ARBA00007261"/>
    </source>
</evidence>
<sequence length="945" mass="105870">MKYLKSVAFFGVMLQLFACSYLPLGNQDSAVLKPASDQREYRYTELENGLKVVLISDAGADKAAASLDVNVGSRQDPSNYQGLAHFLEHMLFLGTEKYPEAGAYQAYITAHGGSHNAFTSFEHTNYFFDISADSLEPALDQFAQFFVAPLFNAEYVQREVNAVNSEYRARIRDDQRRELAVFKSQINPEHPFSKFSVGNLHTLHSNDEAALREQLLAFYRKNYSANIMTLTVIGRESLDELESIVLPKFAEVENHNRELAPIETPLFKAQDLPRWVNIQPVQNRRSLSVNFPVADAEEYWQSKPLNYIGNILGHEGPGSLLSLLKARGWADSLNAGQGFNYQGGALFGIDVALTESGLDHVDDILGLIYEGIAQLRDKGIDEWRFDEQAGLANQQFMFRAQPAAIHEVVQLSMALQKLPARELLRGPYLMNQYRPELLEDFLAMMTPENSFISLVAPDVDVSADIPRYQVEYGLRDISEPQLTAMASANTSGMTLPSKNEFVATNFSLKKAVGEKGPKQLTETPFEVWLNTDDVFDLPKGRVYLLLESDKAVTDAASRAKSDLWLKMVKDQLNELSYPAQLAGLNFDLSVGWRGVQISIGGFNEKQGELLRELLTALKDPEWQQARFDRLKAQRIRQFENARRQSPYKQVVAELPRMLKRVTPSLDNHEMATKSTDMAAVSEHAKTVMKGVRLRMLLDGNFDEADAVSLASVVTSVLPKSLSEGTSSQFITHLPIGKSVREITAEHDDTAVLMYLQSADTGMKARVAMGLTAQMLSADFYHQLRTEKQLGYVVNASVYPQREVAGLMFLIQSPVLDPASVQAEISAYLQQWLSSGMDEASFDKHKAGLLLRLAEQPENLWDAASRHWQDLLEGYPEFNSRELLVTALRDLSYTDWLALAKRDLAEQGQRAIVVYNAGKWPESLPQGAPSGEPNEFKSRLPAYQFD</sequence>
<dbReference type="Pfam" id="PF00675">
    <property type="entry name" value="Peptidase_M16"/>
    <property type="match status" value="1"/>
</dbReference>
<feature type="region of interest" description="Disordered" evidence="15">
    <location>
        <begin position="922"/>
        <end position="945"/>
    </location>
</feature>
<evidence type="ECO:0000256" key="10">
    <source>
        <dbReference type="ARBA" id="ARBA00023049"/>
    </source>
</evidence>
<evidence type="ECO:0000259" key="17">
    <source>
        <dbReference type="Pfam" id="PF00675"/>
    </source>
</evidence>
<comment type="similarity">
    <text evidence="3 14">Belongs to the peptidase M16 family.</text>
</comment>
<evidence type="ECO:0000256" key="6">
    <source>
        <dbReference type="ARBA" id="ARBA00022670"/>
    </source>
</evidence>
<reference evidence="23 24" key="1">
    <citation type="submission" date="2019-11" db="EMBL/GenBank/DDBJ databases">
        <authorList>
            <person name="Holert J."/>
        </authorList>
    </citation>
    <scope>NUCLEOTIDE SEQUENCE [LARGE SCALE GENOMIC DNA]</scope>
    <source>
        <strain evidence="21">BC3_2A</strain>
        <strain evidence="22">SB11_1A</strain>
    </source>
</reference>